<dbReference type="PRINTS" id="PR01438">
    <property type="entry name" value="UNVRSLSTRESS"/>
</dbReference>
<sequence length="288" mass="31328">MYKYLLVPATGSATDETVFETALLAARPFSAHLEFLHVRVDVTEVVISMSTGGFGGGVAMRGMVDKLDAEARQVEARARQEVGRFCERHGIPRGTPHPGEGLSAEFTVETGSDAQWISEYGRFADLVVVGHAQPGREVAMEVLEAALMDTGRPLLIAPRKVPQTLPGTVVIAWKDTPEAARAVAAALPLIERAERVVIVTVVEGDESREHSSDRLLRTLRWHNANTCVRQLGREGRRPVEVLLAEAGQLQASLIVMGGYSHSRLREVVFGGFTRHILSGIDVPVLMAH</sequence>
<gene>
    <name evidence="3" type="ORF">F1189_22745</name>
</gene>
<comment type="caution">
    <text evidence="3">The sequence shown here is derived from an EMBL/GenBank/DDBJ whole genome shotgun (WGS) entry which is preliminary data.</text>
</comment>
<dbReference type="InterPro" id="IPR006015">
    <property type="entry name" value="Universal_stress_UspA"/>
</dbReference>
<proteinExistence type="inferred from homology"/>
<dbReference type="InterPro" id="IPR006016">
    <property type="entry name" value="UspA"/>
</dbReference>
<organism evidence="3 4">
    <name type="scientific">Rhodovastum atsumiense</name>
    <dbReference type="NCBI Taxonomy" id="504468"/>
    <lineage>
        <taxon>Bacteria</taxon>
        <taxon>Pseudomonadati</taxon>
        <taxon>Pseudomonadota</taxon>
        <taxon>Alphaproteobacteria</taxon>
        <taxon>Acetobacterales</taxon>
        <taxon>Acetobacteraceae</taxon>
        <taxon>Rhodovastum</taxon>
    </lineage>
</organism>
<dbReference type="PANTHER" id="PTHR46268:SF15">
    <property type="entry name" value="UNIVERSAL STRESS PROTEIN HP_0031"/>
    <property type="match status" value="1"/>
</dbReference>
<dbReference type="OrthoDB" id="9804721at2"/>
<dbReference type="RefSeq" id="WP_150043178.1">
    <property type="nucleotide sequence ID" value="NZ_OW485601.1"/>
</dbReference>
<dbReference type="AlphaFoldDB" id="A0A5M6IN84"/>
<evidence type="ECO:0000313" key="3">
    <source>
        <dbReference type="EMBL" id="KAA5609714.1"/>
    </source>
</evidence>
<dbReference type="CDD" id="cd00293">
    <property type="entry name" value="USP-like"/>
    <property type="match status" value="1"/>
</dbReference>
<keyword evidence="4" id="KW-1185">Reference proteome</keyword>
<evidence type="ECO:0000259" key="2">
    <source>
        <dbReference type="Pfam" id="PF00582"/>
    </source>
</evidence>
<reference evidence="3 4" key="1">
    <citation type="submission" date="2019-09" db="EMBL/GenBank/DDBJ databases">
        <title>Genome sequence of Rhodovastum atsumiense, a diverse member of the Acetobacteraceae family of non-sulfur purple photosynthetic bacteria.</title>
        <authorList>
            <person name="Meyer T."/>
            <person name="Kyndt J."/>
        </authorList>
    </citation>
    <scope>NUCLEOTIDE SEQUENCE [LARGE SCALE GENOMIC DNA]</scope>
    <source>
        <strain evidence="3 4">DSM 21279</strain>
    </source>
</reference>
<dbReference type="Gene3D" id="3.40.50.12370">
    <property type="match status" value="1"/>
</dbReference>
<protein>
    <submittedName>
        <fullName evidence="3">Universal stress protein</fullName>
    </submittedName>
</protein>
<evidence type="ECO:0000256" key="1">
    <source>
        <dbReference type="ARBA" id="ARBA00008791"/>
    </source>
</evidence>
<name>A0A5M6IN84_9PROT</name>
<dbReference type="SUPFAM" id="SSF52402">
    <property type="entry name" value="Adenine nucleotide alpha hydrolases-like"/>
    <property type="match status" value="2"/>
</dbReference>
<dbReference type="Proteomes" id="UP000325255">
    <property type="component" value="Unassembled WGS sequence"/>
</dbReference>
<accession>A0A5M6IN84</accession>
<comment type="similarity">
    <text evidence="1">Belongs to the universal stress protein A family.</text>
</comment>
<dbReference type="Pfam" id="PF00582">
    <property type="entry name" value="Usp"/>
    <property type="match status" value="1"/>
</dbReference>
<evidence type="ECO:0000313" key="4">
    <source>
        <dbReference type="Proteomes" id="UP000325255"/>
    </source>
</evidence>
<dbReference type="PANTHER" id="PTHR46268">
    <property type="entry name" value="STRESS RESPONSE PROTEIN NHAX"/>
    <property type="match status" value="1"/>
</dbReference>
<dbReference type="EMBL" id="VWPK01000045">
    <property type="protein sequence ID" value="KAA5609714.1"/>
    <property type="molecule type" value="Genomic_DNA"/>
</dbReference>
<feature type="domain" description="UspA" evidence="2">
    <location>
        <begin position="169"/>
        <end position="287"/>
    </location>
</feature>